<dbReference type="InterPro" id="IPR028359">
    <property type="entry name" value="UDP_ManNAc/GlcNAc_DH"/>
</dbReference>
<evidence type="ECO:0000256" key="4">
    <source>
        <dbReference type="SAM" id="Phobius"/>
    </source>
</evidence>
<accession>A0A532V9Q7</accession>
<keyword evidence="4" id="KW-1133">Transmembrane helix</keyword>
<dbReference type="InterPro" id="IPR001732">
    <property type="entry name" value="UDP-Glc/GDP-Man_DH_N"/>
</dbReference>
<dbReference type="AlphaFoldDB" id="A0A532V9Q7"/>
<dbReference type="Pfam" id="PF03721">
    <property type="entry name" value="UDPG_MGDP_dh_N"/>
    <property type="match status" value="1"/>
</dbReference>
<dbReference type="InterPro" id="IPR036291">
    <property type="entry name" value="NAD(P)-bd_dom_sf"/>
</dbReference>
<dbReference type="GO" id="GO:0016616">
    <property type="term" value="F:oxidoreductase activity, acting on the CH-OH group of donors, NAD or NADP as acceptor"/>
    <property type="evidence" value="ECO:0007669"/>
    <property type="project" value="InterPro"/>
</dbReference>
<gene>
    <name evidence="6" type="ORF">CEE36_02145</name>
</gene>
<sequence length="437" mass="48091">MLTLGRIAERKAVVGVVGMGYVGLPLALTFAEEGFRVIGYDIDEAKAEALNAGKTYIKHIPSARIKDAVKKGLLEGTADFSRIPESDTLLVCVPTPLDDHLQPDLSFVTGTAEQIGPYLKKGQLVVLESSSFPGTTEEIMRPVLEERSGLVAHTDFYLAYSPEREDPNNPKYNTKNIPKVVGANSKRSLGLAKAIYDAVIDQTVPVSSAEAAEATKIFENAFRSVNIALVNELKVILDAMGIDVWEVIRAASTKPFGFMPFYPGPGLGGHCIPIDPFYLTYKAQEFEMPTRFIELAGEINTSMPRWVVGKIMEALNDHKKALNGSEVLILGMAYKKNVDDMRESPALRLIELLEEKGAVVDYHDPYIPKIPPTRRYKFDKESVPLSAENIAKYDVVLIATDHDSLDYAKVVAHAKLVIDTRNATADVKQGREKIVKA</sequence>
<evidence type="ECO:0000256" key="3">
    <source>
        <dbReference type="PIRNR" id="PIRNR000124"/>
    </source>
</evidence>
<dbReference type="GO" id="GO:0051287">
    <property type="term" value="F:NAD binding"/>
    <property type="evidence" value="ECO:0007669"/>
    <property type="project" value="InterPro"/>
</dbReference>
<dbReference type="PIRSF" id="PIRSF000124">
    <property type="entry name" value="UDPglc_GDPman_dh"/>
    <property type="match status" value="1"/>
</dbReference>
<dbReference type="Proteomes" id="UP000317778">
    <property type="component" value="Unassembled WGS sequence"/>
</dbReference>
<evidence type="ECO:0000313" key="6">
    <source>
        <dbReference type="EMBL" id="TKJ43940.1"/>
    </source>
</evidence>
<evidence type="ECO:0000313" key="7">
    <source>
        <dbReference type="Proteomes" id="UP000317778"/>
    </source>
</evidence>
<feature type="transmembrane region" description="Helical" evidence="4">
    <location>
        <begin position="12"/>
        <end position="31"/>
    </location>
</feature>
<keyword evidence="2" id="KW-0520">NAD</keyword>
<proteinExistence type="inferred from homology"/>
<dbReference type="GO" id="GO:0000271">
    <property type="term" value="P:polysaccharide biosynthetic process"/>
    <property type="evidence" value="ECO:0007669"/>
    <property type="project" value="InterPro"/>
</dbReference>
<dbReference type="SMART" id="SM00984">
    <property type="entry name" value="UDPG_MGDP_dh_C"/>
    <property type="match status" value="1"/>
</dbReference>
<evidence type="ECO:0000256" key="1">
    <source>
        <dbReference type="ARBA" id="ARBA00023002"/>
    </source>
</evidence>
<dbReference type="SUPFAM" id="SSF48179">
    <property type="entry name" value="6-phosphogluconate dehydrogenase C-terminal domain-like"/>
    <property type="match status" value="1"/>
</dbReference>
<comment type="caution">
    <text evidence="6">The sequence shown here is derived from an EMBL/GenBank/DDBJ whole genome shotgun (WGS) entry which is preliminary data.</text>
</comment>
<dbReference type="GO" id="GO:0016628">
    <property type="term" value="F:oxidoreductase activity, acting on the CH-CH group of donors, NAD or NADP as acceptor"/>
    <property type="evidence" value="ECO:0007669"/>
    <property type="project" value="InterPro"/>
</dbReference>
<dbReference type="Gene3D" id="3.40.50.720">
    <property type="entry name" value="NAD(P)-binding Rossmann-like Domain"/>
    <property type="match status" value="2"/>
</dbReference>
<protein>
    <submittedName>
        <fullName evidence="6">UDP-N-acetyl-D-glucosamine dehydrogenase</fullName>
    </submittedName>
</protein>
<name>A0A532V9Q7_UNCT6</name>
<dbReference type="PANTHER" id="PTHR43491:SF1">
    <property type="entry name" value="UDP-N-ACETYL-D-MANNOSAMINE DEHYDROGENASE"/>
    <property type="match status" value="1"/>
</dbReference>
<dbReference type="InterPro" id="IPR014026">
    <property type="entry name" value="UDP-Glc/GDP-Man_DH_dimer"/>
</dbReference>
<dbReference type="InterPro" id="IPR036220">
    <property type="entry name" value="UDP-Glc/GDP-Man_DH_C_sf"/>
</dbReference>
<organism evidence="6 7">
    <name type="scientific">candidate division TA06 bacterium B3_TA06</name>
    <dbReference type="NCBI Taxonomy" id="2012487"/>
    <lineage>
        <taxon>Bacteria</taxon>
        <taxon>Bacteria division TA06</taxon>
    </lineage>
</organism>
<reference evidence="6 7" key="1">
    <citation type="submission" date="2017-06" db="EMBL/GenBank/DDBJ databases">
        <title>Novel microbial phyla capable of carbon fixation and sulfur reduction in deep-sea sediments.</title>
        <authorList>
            <person name="Huang J."/>
            <person name="Baker B."/>
            <person name="Wang Y."/>
        </authorList>
    </citation>
    <scope>NUCLEOTIDE SEQUENCE [LARGE SCALE GENOMIC DNA]</scope>
    <source>
        <strain evidence="6">B3_TA06</strain>
    </source>
</reference>
<comment type="similarity">
    <text evidence="3">Belongs to the UDP-glucose/GDP-mannose dehydrogenase family.</text>
</comment>
<dbReference type="PANTHER" id="PTHR43491">
    <property type="entry name" value="UDP-N-ACETYL-D-MANNOSAMINE DEHYDROGENASE"/>
    <property type="match status" value="1"/>
</dbReference>
<dbReference type="NCBIfam" id="TIGR03026">
    <property type="entry name" value="NDP-sugDHase"/>
    <property type="match status" value="1"/>
</dbReference>
<evidence type="ECO:0000256" key="2">
    <source>
        <dbReference type="ARBA" id="ARBA00023027"/>
    </source>
</evidence>
<dbReference type="Pfam" id="PF03720">
    <property type="entry name" value="UDPG_MGDP_dh_C"/>
    <property type="match status" value="1"/>
</dbReference>
<feature type="domain" description="UDP-glucose/GDP-mannose dehydrogenase C-terminal" evidence="5">
    <location>
        <begin position="328"/>
        <end position="426"/>
    </location>
</feature>
<dbReference type="EMBL" id="NJBO01000002">
    <property type="protein sequence ID" value="TKJ43940.1"/>
    <property type="molecule type" value="Genomic_DNA"/>
</dbReference>
<keyword evidence="4" id="KW-0472">Membrane</keyword>
<dbReference type="SUPFAM" id="SSF52413">
    <property type="entry name" value="UDP-glucose/GDP-mannose dehydrogenase C-terminal domain"/>
    <property type="match status" value="1"/>
</dbReference>
<dbReference type="InterPro" id="IPR014027">
    <property type="entry name" value="UDP-Glc/GDP-Man_DH_C"/>
</dbReference>
<keyword evidence="1" id="KW-0560">Oxidoreductase</keyword>
<dbReference type="SUPFAM" id="SSF51735">
    <property type="entry name" value="NAD(P)-binding Rossmann-fold domains"/>
    <property type="match status" value="1"/>
</dbReference>
<dbReference type="PIRSF" id="PIRSF500136">
    <property type="entry name" value="UDP_ManNAc_DH"/>
    <property type="match status" value="1"/>
</dbReference>
<keyword evidence="4" id="KW-0812">Transmembrane</keyword>
<dbReference type="InterPro" id="IPR017476">
    <property type="entry name" value="UDP-Glc/GDP-Man"/>
</dbReference>
<evidence type="ECO:0000259" key="5">
    <source>
        <dbReference type="SMART" id="SM00984"/>
    </source>
</evidence>
<dbReference type="InterPro" id="IPR008927">
    <property type="entry name" value="6-PGluconate_DH-like_C_sf"/>
</dbReference>
<dbReference type="Pfam" id="PF00984">
    <property type="entry name" value="UDPG_MGDP_dh"/>
    <property type="match status" value="1"/>
</dbReference>